<sequence>MHPVDRLKKCGRYCSRMVMLCVDGRANVWCVSIALRRICIATASIGGGISIVGCRSLSVNELPIRAKRDFLMEVKTVADIIELSDVDSVSSRLRVVYRVKPSEAVFDAEEKSVIGYRVEAIKMVASKEYREDGRYLYGMFWPTERSFTRVLLALPVNADMPCITPSDLIEVFGDVVKRPELHGNGWGYVYAPERVGVKATFDFLSNHCLASVTLFQNNSYD</sequence>
<evidence type="ECO:0000313" key="1">
    <source>
        <dbReference type="EMBL" id="VWD62838.1"/>
    </source>
</evidence>
<evidence type="ECO:0000313" key="2">
    <source>
        <dbReference type="Proteomes" id="UP000494182"/>
    </source>
</evidence>
<reference evidence="1 2" key="1">
    <citation type="submission" date="2019-09" db="EMBL/GenBank/DDBJ databases">
        <authorList>
            <person name="Depoorter E."/>
        </authorList>
    </citation>
    <scope>NUCLEOTIDE SEQUENCE [LARGE SCALE GENOMIC DNA]</scope>
    <source>
        <strain evidence="1">R-71171</strain>
    </source>
</reference>
<dbReference type="EMBL" id="CABVQT010000027">
    <property type="protein sequence ID" value="VWD62838.1"/>
    <property type="molecule type" value="Genomic_DNA"/>
</dbReference>
<proteinExistence type="predicted"/>
<accession>A0A6P3C2S6</accession>
<protein>
    <submittedName>
        <fullName evidence="1">Uncharacterized protein</fullName>
    </submittedName>
</protein>
<name>A0A6P3C2S6_9BURK</name>
<dbReference type="Proteomes" id="UP000494182">
    <property type="component" value="Unassembled WGS sequence"/>
</dbReference>
<dbReference type="AlphaFoldDB" id="A0A6P3C2S6"/>
<organism evidence="1 2">
    <name type="scientific">Burkholderia contaminans</name>
    <dbReference type="NCBI Taxonomy" id="488447"/>
    <lineage>
        <taxon>Bacteria</taxon>
        <taxon>Pseudomonadati</taxon>
        <taxon>Pseudomonadota</taxon>
        <taxon>Betaproteobacteria</taxon>
        <taxon>Burkholderiales</taxon>
        <taxon>Burkholderiaceae</taxon>
        <taxon>Burkholderia</taxon>
        <taxon>Burkholderia cepacia complex</taxon>
    </lineage>
</organism>
<gene>
    <name evidence="1" type="ORF">BCO71171_06898</name>
</gene>